<dbReference type="Pfam" id="PF01925">
    <property type="entry name" value="TauE"/>
    <property type="match status" value="1"/>
</dbReference>
<proteinExistence type="inferred from homology"/>
<name>A0A1X9M7M9_9BACI</name>
<keyword evidence="4 5" id="KW-0472">Membrane</keyword>
<evidence type="ECO:0000256" key="2">
    <source>
        <dbReference type="ARBA" id="ARBA00022692"/>
    </source>
</evidence>
<accession>A0A1X9M7M9</accession>
<dbReference type="STRING" id="199441.BkAM31D_05875"/>
<evidence type="ECO:0000313" key="6">
    <source>
        <dbReference type="EMBL" id="ARK29416.1"/>
    </source>
</evidence>
<reference evidence="6 7" key="1">
    <citation type="submission" date="2017-04" db="EMBL/GenBank/DDBJ databases">
        <title>Bacillus krulwichiae AM31D Genome sequencing and assembly.</title>
        <authorList>
            <person name="Krulwich T.A."/>
            <person name="Anastor L."/>
            <person name="Ehrlich R."/>
            <person name="Ehrlich G.D."/>
            <person name="Janto B."/>
        </authorList>
    </citation>
    <scope>NUCLEOTIDE SEQUENCE [LARGE SCALE GENOMIC DNA]</scope>
    <source>
        <strain evidence="6 7">AM31D</strain>
    </source>
</reference>
<feature type="transmembrane region" description="Helical" evidence="5">
    <location>
        <begin position="42"/>
        <end position="62"/>
    </location>
</feature>
<dbReference type="EMBL" id="CP020814">
    <property type="protein sequence ID" value="ARK29416.1"/>
    <property type="molecule type" value="Genomic_DNA"/>
</dbReference>
<gene>
    <name evidence="6" type="ORF">BkAM31D_05875</name>
</gene>
<evidence type="ECO:0000313" key="7">
    <source>
        <dbReference type="Proteomes" id="UP000193006"/>
    </source>
</evidence>
<dbReference type="PANTHER" id="PTHR43483:SF3">
    <property type="entry name" value="MEMBRANE TRANSPORTER PROTEIN HI_0806-RELATED"/>
    <property type="match status" value="1"/>
</dbReference>
<sequence>MDLLPFILLGLLIGCFSGFFGIGGGIILTPFLLLLGFPPTMVIGTSLMLSLGTSITGAFAHLRMKNIKWRYVIIINIFGIVGTQISHPIMLQLDDRGFAETAISFLYVALLGFFAYTLLRKTHNKSQVENRTQAPTFMICLIGLGTGIISSALGVSGGFFIVPLLITLLHFQAAHAVGTALASVVFIVATGLITYSFSTELNYLVGIFLIIGTFIGAPLGAKATIYYSEKKMKKLLGALYVCMIASVIANAIQLPIVGLTIISAFTLFFITLLIMTYSKRAVRSNTKIEE</sequence>
<keyword evidence="7" id="KW-1185">Reference proteome</keyword>
<dbReference type="Proteomes" id="UP000193006">
    <property type="component" value="Chromosome"/>
</dbReference>
<dbReference type="AlphaFoldDB" id="A0A1X9M7M9"/>
<evidence type="ECO:0000256" key="4">
    <source>
        <dbReference type="ARBA" id="ARBA00023136"/>
    </source>
</evidence>
<dbReference type="GO" id="GO:0005886">
    <property type="term" value="C:plasma membrane"/>
    <property type="evidence" value="ECO:0007669"/>
    <property type="project" value="UniProtKB-SubCell"/>
</dbReference>
<evidence type="ECO:0000256" key="5">
    <source>
        <dbReference type="RuleBase" id="RU363041"/>
    </source>
</evidence>
<keyword evidence="5" id="KW-1003">Cell membrane</keyword>
<dbReference type="PANTHER" id="PTHR43483">
    <property type="entry name" value="MEMBRANE TRANSPORTER PROTEIN HI_0806-RELATED"/>
    <property type="match status" value="1"/>
</dbReference>
<protein>
    <recommendedName>
        <fullName evidence="5">Probable membrane transporter protein</fullName>
    </recommendedName>
</protein>
<feature type="transmembrane region" description="Helical" evidence="5">
    <location>
        <begin position="6"/>
        <end position="35"/>
    </location>
</feature>
<comment type="similarity">
    <text evidence="5">Belongs to the 4-toluene sulfonate uptake permease (TSUP) (TC 2.A.102) family.</text>
</comment>
<dbReference type="InterPro" id="IPR002781">
    <property type="entry name" value="TM_pro_TauE-like"/>
</dbReference>
<feature type="transmembrane region" description="Helical" evidence="5">
    <location>
        <begin position="258"/>
        <end position="277"/>
    </location>
</feature>
<keyword evidence="3 5" id="KW-1133">Transmembrane helix</keyword>
<feature type="transmembrane region" description="Helical" evidence="5">
    <location>
        <begin position="176"/>
        <end position="197"/>
    </location>
</feature>
<keyword evidence="2 5" id="KW-0812">Transmembrane</keyword>
<feature type="transmembrane region" description="Helical" evidence="5">
    <location>
        <begin position="203"/>
        <end position="223"/>
    </location>
</feature>
<evidence type="ECO:0000256" key="3">
    <source>
        <dbReference type="ARBA" id="ARBA00022989"/>
    </source>
</evidence>
<evidence type="ECO:0000256" key="1">
    <source>
        <dbReference type="ARBA" id="ARBA00004141"/>
    </source>
</evidence>
<feature type="transmembrane region" description="Helical" evidence="5">
    <location>
        <begin position="97"/>
        <end position="116"/>
    </location>
</feature>
<organism evidence="6 7">
    <name type="scientific">Halalkalibacter krulwichiae</name>
    <dbReference type="NCBI Taxonomy" id="199441"/>
    <lineage>
        <taxon>Bacteria</taxon>
        <taxon>Bacillati</taxon>
        <taxon>Bacillota</taxon>
        <taxon>Bacilli</taxon>
        <taxon>Bacillales</taxon>
        <taxon>Bacillaceae</taxon>
        <taxon>Halalkalibacter</taxon>
    </lineage>
</organism>
<comment type="subcellular location">
    <subcellularLocation>
        <location evidence="5">Cell membrane</location>
        <topology evidence="5">Multi-pass membrane protein</topology>
    </subcellularLocation>
    <subcellularLocation>
        <location evidence="1">Membrane</location>
        <topology evidence="1">Multi-pass membrane protein</topology>
    </subcellularLocation>
</comment>
<feature type="transmembrane region" description="Helical" evidence="5">
    <location>
        <begin position="136"/>
        <end position="169"/>
    </location>
</feature>
<dbReference type="RefSeq" id="WP_066153836.1">
    <property type="nucleotide sequence ID" value="NZ_CP020814.1"/>
</dbReference>
<feature type="transmembrane region" description="Helical" evidence="5">
    <location>
        <begin position="68"/>
        <end position="85"/>
    </location>
</feature>
<dbReference type="KEGG" id="bkw:BkAM31D_05875"/>